<dbReference type="InterPro" id="IPR013525">
    <property type="entry name" value="ABC2_TM"/>
</dbReference>
<evidence type="ECO:0000256" key="6">
    <source>
        <dbReference type="SAM" id="MobiDB-lite"/>
    </source>
</evidence>
<keyword evidence="12" id="KW-1185">Reference proteome</keyword>
<evidence type="ECO:0000256" key="2">
    <source>
        <dbReference type="ARBA" id="ARBA00022448"/>
    </source>
</evidence>
<dbReference type="EMBL" id="CAMXCT010000701">
    <property type="protein sequence ID" value="CAI3982292.1"/>
    <property type="molecule type" value="Genomic_DNA"/>
</dbReference>
<accession>A0A9P1BYW1</accession>
<reference evidence="10" key="2">
    <citation type="submission" date="2024-04" db="EMBL/GenBank/DDBJ databases">
        <authorList>
            <person name="Chen Y."/>
            <person name="Shah S."/>
            <person name="Dougan E. K."/>
            <person name="Thang M."/>
            <person name="Chan C."/>
        </authorList>
    </citation>
    <scope>NUCLEOTIDE SEQUENCE [LARGE SCALE GENOMIC DNA]</scope>
</reference>
<feature type="transmembrane region" description="Helical" evidence="7">
    <location>
        <begin position="252"/>
        <end position="270"/>
    </location>
</feature>
<dbReference type="EMBL" id="CAMXCT020000701">
    <property type="protein sequence ID" value="CAL1135667.1"/>
    <property type="molecule type" value="Genomic_DNA"/>
</dbReference>
<keyword evidence="11" id="KW-0067">ATP-binding</keyword>
<organism evidence="9">
    <name type="scientific">Cladocopium goreaui</name>
    <dbReference type="NCBI Taxonomy" id="2562237"/>
    <lineage>
        <taxon>Eukaryota</taxon>
        <taxon>Sar</taxon>
        <taxon>Alveolata</taxon>
        <taxon>Dinophyceae</taxon>
        <taxon>Suessiales</taxon>
        <taxon>Symbiodiniaceae</taxon>
        <taxon>Cladocopium</taxon>
    </lineage>
</organism>
<evidence type="ECO:0000256" key="5">
    <source>
        <dbReference type="ARBA" id="ARBA00023136"/>
    </source>
</evidence>
<dbReference type="GO" id="GO:0016020">
    <property type="term" value="C:membrane"/>
    <property type="evidence" value="ECO:0007669"/>
    <property type="project" value="UniProtKB-SubCell"/>
</dbReference>
<feature type="transmembrane region" description="Helical" evidence="7">
    <location>
        <begin position="316"/>
        <end position="339"/>
    </location>
</feature>
<sequence length="347" mass="39898">METLPKRELESFVDKSRIRSDSSFRPSADGQSAPQRLDPSKMRKSFGLQVWCLTQREWRNLRRDSASLKLRFVLTAFLTMLFSLVFSCVGQHPILQKLRRKGPLHTLLVHPSLRRLQRIVYADEVTLLQQLQQEIEYHYKAVVQVGFTAMFSASQPTILSFPLERPVFLREYSSNMYGTLAYFLSKMFVEVPLGAAQALLALSISHHYMRFQGEFWEMWATVCLLNACAVSFSLLIGCLVRFPRESGAIGPLVFVPQLLMSGTFIPVQAIPQFLRWMQYISFLQYAVKLLAIVEFRRTDPMLQRLIFRTMEVDPDLTKVYVTTLVLMCVGFALVAIKLLHGKAHSVY</sequence>
<feature type="compositionally biased region" description="Polar residues" evidence="6">
    <location>
        <begin position="23"/>
        <end position="34"/>
    </location>
</feature>
<evidence type="ECO:0000256" key="1">
    <source>
        <dbReference type="ARBA" id="ARBA00004141"/>
    </source>
</evidence>
<keyword evidence="4 7" id="KW-1133">Transmembrane helix</keyword>
<dbReference type="GO" id="GO:0140359">
    <property type="term" value="F:ABC-type transporter activity"/>
    <property type="evidence" value="ECO:0007669"/>
    <property type="project" value="InterPro"/>
</dbReference>
<feature type="transmembrane region" description="Helical" evidence="7">
    <location>
        <begin position="70"/>
        <end position="90"/>
    </location>
</feature>
<dbReference type="PANTHER" id="PTHR48041:SF139">
    <property type="entry name" value="PROTEIN SCARLET"/>
    <property type="match status" value="1"/>
</dbReference>
<dbReference type="InterPro" id="IPR050352">
    <property type="entry name" value="ABCG_transporters"/>
</dbReference>
<dbReference type="AlphaFoldDB" id="A0A9P1BYW1"/>
<dbReference type="PANTHER" id="PTHR48041">
    <property type="entry name" value="ABC TRANSPORTER G FAMILY MEMBER 28"/>
    <property type="match status" value="1"/>
</dbReference>
<dbReference type="OrthoDB" id="429377at2759"/>
<gene>
    <name evidence="9" type="ORF">C1SCF055_LOCUS10001</name>
</gene>
<feature type="compositionally biased region" description="Basic and acidic residues" evidence="6">
    <location>
        <begin position="1"/>
        <end position="22"/>
    </location>
</feature>
<evidence type="ECO:0000313" key="10">
    <source>
        <dbReference type="EMBL" id="CAL1135667.1"/>
    </source>
</evidence>
<evidence type="ECO:0000259" key="8">
    <source>
        <dbReference type="Pfam" id="PF01061"/>
    </source>
</evidence>
<dbReference type="Proteomes" id="UP001152797">
    <property type="component" value="Unassembled WGS sequence"/>
</dbReference>
<dbReference type="GO" id="GO:0005524">
    <property type="term" value="F:ATP binding"/>
    <property type="evidence" value="ECO:0007669"/>
    <property type="project" value="UniProtKB-KW"/>
</dbReference>
<dbReference type="Pfam" id="PF01061">
    <property type="entry name" value="ABC2_membrane"/>
    <property type="match status" value="1"/>
</dbReference>
<feature type="transmembrane region" description="Helical" evidence="7">
    <location>
        <begin position="216"/>
        <end position="240"/>
    </location>
</feature>
<proteinExistence type="predicted"/>
<evidence type="ECO:0000256" key="4">
    <source>
        <dbReference type="ARBA" id="ARBA00022989"/>
    </source>
</evidence>
<keyword evidence="2" id="KW-0813">Transport</keyword>
<evidence type="ECO:0000313" key="12">
    <source>
        <dbReference type="Proteomes" id="UP001152797"/>
    </source>
</evidence>
<comment type="subcellular location">
    <subcellularLocation>
        <location evidence="1">Membrane</location>
        <topology evidence="1">Multi-pass membrane protein</topology>
    </subcellularLocation>
</comment>
<comment type="caution">
    <text evidence="9">The sequence shown here is derived from an EMBL/GenBank/DDBJ whole genome shotgun (WGS) entry which is preliminary data.</text>
</comment>
<evidence type="ECO:0000256" key="7">
    <source>
        <dbReference type="SAM" id="Phobius"/>
    </source>
</evidence>
<keyword evidence="5 7" id="KW-0472">Membrane</keyword>
<evidence type="ECO:0000313" key="11">
    <source>
        <dbReference type="EMBL" id="CAL4769604.1"/>
    </source>
</evidence>
<protein>
    <submittedName>
        <fullName evidence="11">ATP-binding cassette sub-family G member 1 (ATP-binding cassette transporter 8) (White protein homolog)</fullName>
    </submittedName>
</protein>
<name>A0A9P1BYW1_9DINO</name>
<reference evidence="9" key="1">
    <citation type="submission" date="2022-10" db="EMBL/GenBank/DDBJ databases">
        <authorList>
            <person name="Chen Y."/>
            <person name="Dougan E. K."/>
            <person name="Chan C."/>
            <person name="Rhodes N."/>
            <person name="Thang M."/>
        </authorList>
    </citation>
    <scope>NUCLEOTIDE SEQUENCE</scope>
</reference>
<dbReference type="EMBL" id="CAMXCT030000701">
    <property type="protein sequence ID" value="CAL4769604.1"/>
    <property type="molecule type" value="Genomic_DNA"/>
</dbReference>
<evidence type="ECO:0000256" key="3">
    <source>
        <dbReference type="ARBA" id="ARBA00022692"/>
    </source>
</evidence>
<keyword evidence="3 7" id="KW-0812">Transmembrane</keyword>
<keyword evidence="11" id="KW-0547">Nucleotide-binding</keyword>
<feature type="region of interest" description="Disordered" evidence="6">
    <location>
        <begin position="1"/>
        <end position="39"/>
    </location>
</feature>
<evidence type="ECO:0000313" key="9">
    <source>
        <dbReference type="EMBL" id="CAI3982292.1"/>
    </source>
</evidence>
<feature type="domain" description="ABC-2 type transporter transmembrane" evidence="8">
    <location>
        <begin position="49"/>
        <end position="295"/>
    </location>
</feature>